<comment type="caution">
    <text evidence="2">The sequence shown here is derived from an EMBL/GenBank/DDBJ whole genome shotgun (WGS) entry which is preliminary data.</text>
</comment>
<dbReference type="AlphaFoldDB" id="A0A5B7DJ86"/>
<evidence type="ECO:0000313" key="3">
    <source>
        <dbReference type="Proteomes" id="UP000324222"/>
    </source>
</evidence>
<evidence type="ECO:0000313" key="2">
    <source>
        <dbReference type="EMBL" id="MPC21129.1"/>
    </source>
</evidence>
<evidence type="ECO:0000256" key="1">
    <source>
        <dbReference type="SAM" id="MobiDB-lite"/>
    </source>
</evidence>
<sequence length="113" mass="12033">MEQGVGVESRQSGIQRTTSTPEWYGVSSKGWSGLRLARHGYQETGSGPPKRTVSRASRENTSGGRGKSRVGSVDSARGQENLPSLGLVSQASGRKPEFSAGDGTSKIRNVKQR</sequence>
<name>A0A5B7DJ86_PORTR</name>
<protein>
    <submittedName>
        <fullName evidence="2">Uncharacterized protein</fullName>
    </submittedName>
</protein>
<accession>A0A5B7DJ86</accession>
<proteinExistence type="predicted"/>
<keyword evidence="3" id="KW-1185">Reference proteome</keyword>
<feature type="compositionally biased region" description="Polar residues" evidence="1">
    <location>
        <begin position="9"/>
        <end position="21"/>
    </location>
</feature>
<reference evidence="2 3" key="1">
    <citation type="submission" date="2019-05" db="EMBL/GenBank/DDBJ databases">
        <title>Another draft genome of Portunus trituberculatus and its Hox gene families provides insights of decapod evolution.</title>
        <authorList>
            <person name="Jeong J.-H."/>
            <person name="Song I."/>
            <person name="Kim S."/>
            <person name="Choi T."/>
            <person name="Kim D."/>
            <person name="Ryu S."/>
            <person name="Kim W."/>
        </authorList>
    </citation>
    <scope>NUCLEOTIDE SEQUENCE [LARGE SCALE GENOMIC DNA]</scope>
    <source>
        <tissue evidence="2">Muscle</tissue>
    </source>
</reference>
<dbReference type="EMBL" id="VSRR010000945">
    <property type="protein sequence ID" value="MPC21129.1"/>
    <property type="molecule type" value="Genomic_DNA"/>
</dbReference>
<gene>
    <name evidence="2" type="ORF">E2C01_014105</name>
</gene>
<organism evidence="2 3">
    <name type="scientific">Portunus trituberculatus</name>
    <name type="common">Swimming crab</name>
    <name type="synonym">Neptunus trituberculatus</name>
    <dbReference type="NCBI Taxonomy" id="210409"/>
    <lineage>
        <taxon>Eukaryota</taxon>
        <taxon>Metazoa</taxon>
        <taxon>Ecdysozoa</taxon>
        <taxon>Arthropoda</taxon>
        <taxon>Crustacea</taxon>
        <taxon>Multicrustacea</taxon>
        <taxon>Malacostraca</taxon>
        <taxon>Eumalacostraca</taxon>
        <taxon>Eucarida</taxon>
        <taxon>Decapoda</taxon>
        <taxon>Pleocyemata</taxon>
        <taxon>Brachyura</taxon>
        <taxon>Eubrachyura</taxon>
        <taxon>Portunoidea</taxon>
        <taxon>Portunidae</taxon>
        <taxon>Portuninae</taxon>
        <taxon>Portunus</taxon>
    </lineage>
</organism>
<feature type="region of interest" description="Disordered" evidence="1">
    <location>
        <begin position="1"/>
        <end position="113"/>
    </location>
</feature>
<dbReference type="Proteomes" id="UP000324222">
    <property type="component" value="Unassembled WGS sequence"/>
</dbReference>